<accession>A0A8X6VVH5</accession>
<name>A0A8X6VVH5_TRICX</name>
<keyword evidence="4" id="KW-1185">Reference proteome</keyword>
<evidence type="ECO:0000259" key="1">
    <source>
        <dbReference type="Pfam" id="PF01826"/>
    </source>
</evidence>
<feature type="domain" description="Mutator-like transposase" evidence="2">
    <location>
        <begin position="39"/>
        <end position="274"/>
    </location>
</feature>
<protein>
    <submittedName>
        <fullName evidence="3">Uncharacterized protein</fullName>
    </submittedName>
</protein>
<dbReference type="Pfam" id="PF20700">
    <property type="entry name" value="Mutator"/>
    <property type="match status" value="1"/>
</dbReference>
<dbReference type="InterPro" id="IPR049012">
    <property type="entry name" value="Mutator_transp_dom"/>
</dbReference>
<evidence type="ECO:0000259" key="2">
    <source>
        <dbReference type="Pfam" id="PF20700"/>
    </source>
</evidence>
<comment type="caution">
    <text evidence="3">The sequence shown here is derived from an EMBL/GenBank/DDBJ whole genome shotgun (WGS) entry which is preliminary data.</text>
</comment>
<sequence length="508" mass="57495">MQEKSVLEQENVADTYDGPSYIIVDKNALCDIFKYTFCGSCNQSTLKLEFGHKYGFSHQLKLVCKTCSEQKMECFTSPRLEKKPNTSTPFDVNVRAVQAFLAISGGHALVEKFCMFLNMPLMSSKTFNEIKCYINSAYFLASQTVLNYVHNSVQNAYRKLDQNGSNTITDIAVSFDGTWLTRGHTSQIGIGCVVDTLTGYVIDYEIMSKYCPTCISAKNELGETTAEYDVWYSGHKNSCQINHVETSGAMEMKAAAKIWSRSEACGFRYTTLLASDSLLKGCARCLTRNSNESLHSVIWSKCSKETSTKSRRVNIAVSEAVSEYNFGTLKALKEIQKAANLDLGEEAVKIAATRDYRRKKERNRQNNECVKENTKFSHCGANRVCQKNCENHDQMIPCPLICVPGCVCEDGFVEGLDGECISVDKCPPRSEETAMEWYKQQSDCCRTQLLLLKRIRFLEAKKRSVQFHILHGEHSVFGYPNGVQSQLIRINDVLLYSKECERYDWERK</sequence>
<dbReference type="AlphaFoldDB" id="A0A8X6VVH5"/>
<dbReference type="EMBL" id="BMAU01021362">
    <property type="protein sequence ID" value="GFY23187.1"/>
    <property type="molecule type" value="Genomic_DNA"/>
</dbReference>
<dbReference type="Proteomes" id="UP000887159">
    <property type="component" value="Unassembled WGS sequence"/>
</dbReference>
<gene>
    <name evidence="3" type="primary">AVEN_56570_1</name>
    <name evidence="3" type="ORF">TNCV_3764271</name>
</gene>
<reference evidence="3" key="1">
    <citation type="submission" date="2020-08" db="EMBL/GenBank/DDBJ databases">
        <title>Multicomponent nature underlies the extraordinary mechanical properties of spider dragline silk.</title>
        <authorList>
            <person name="Kono N."/>
            <person name="Nakamura H."/>
            <person name="Mori M."/>
            <person name="Yoshida Y."/>
            <person name="Ohtoshi R."/>
            <person name="Malay A.D."/>
            <person name="Moran D.A.P."/>
            <person name="Tomita M."/>
            <person name="Numata K."/>
            <person name="Arakawa K."/>
        </authorList>
    </citation>
    <scope>NUCLEOTIDE SEQUENCE</scope>
</reference>
<dbReference type="InterPro" id="IPR036084">
    <property type="entry name" value="Ser_inhib-like_sf"/>
</dbReference>
<evidence type="ECO:0000313" key="4">
    <source>
        <dbReference type="Proteomes" id="UP000887159"/>
    </source>
</evidence>
<dbReference type="InterPro" id="IPR002919">
    <property type="entry name" value="TIL_dom"/>
</dbReference>
<proteinExistence type="predicted"/>
<dbReference type="CDD" id="cd19941">
    <property type="entry name" value="TIL"/>
    <property type="match status" value="1"/>
</dbReference>
<dbReference type="SUPFAM" id="SSF57567">
    <property type="entry name" value="Serine protease inhibitors"/>
    <property type="match status" value="1"/>
</dbReference>
<organism evidence="3 4">
    <name type="scientific">Trichonephila clavipes</name>
    <name type="common">Golden silk orbweaver</name>
    <name type="synonym">Nephila clavipes</name>
    <dbReference type="NCBI Taxonomy" id="2585209"/>
    <lineage>
        <taxon>Eukaryota</taxon>
        <taxon>Metazoa</taxon>
        <taxon>Ecdysozoa</taxon>
        <taxon>Arthropoda</taxon>
        <taxon>Chelicerata</taxon>
        <taxon>Arachnida</taxon>
        <taxon>Araneae</taxon>
        <taxon>Araneomorphae</taxon>
        <taxon>Entelegynae</taxon>
        <taxon>Araneoidea</taxon>
        <taxon>Nephilidae</taxon>
        <taxon>Trichonephila</taxon>
    </lineage>
</organism>
<feature type="domain" description="TIL" evidence="1">
    <location>
        <begin position="371"/>
        <end position="426"/>
    </location>
</feature>
<evidence type="ECO:0000313" key="3">
    <source>
        <dbReference type="EMBL" id="GFY23187.1"/>
    </source>
</evidence>
<dbReference type="Pfam" id="PF01826">
    <property type="entry name" value="TIL"/>
    <property type="match status" value="1"/>
</dbReference>
<dbReference type="Gene3D" id="2.10.25.10">
    <property type="entry name" value="Laminin"/>
    <property type="match status" value="1"/>
</dbReference>